<protein>
    <submittedName>
        <fullName evidence="3">STF2-like protein, putative</fullName>
    </submittedName>
</protein>
<feature type="compositionally biased region" description="Low complexity" evidence="1">
    <location>
        <begin position="31"/>
        <end position="42"/>
    </location>
</feature>
<feature type="compositionally biased region" description="Polar residues" evidence="1">
    <location>
        <begin position="21"/>
        <end position="30"/>
    </location>
</feature>
<dbReference type="OrthoDB" id="2122308at2759"/>
<dbReference type="HOGENOM" id="CLU_186295_0_0_1"/>
<evidence type="ECO:0000313" key="4">
    <source>
        <dbReference type="Proteomes" id="UP000011777"/>
    </source>
</evidence>
<organism evidence="3 4">
    <name type="scientific">Candida maltosa (strain Xu316)</name>
    <name type="common">Yeast</name>
    <dbReference type="NCBI Taxonomy" id="1245528"/>
    <lineage>
        <taxon>Eukaryota</taxon>
        <taxon>Fungi</taxon>
        <taxon>Dikarya</taxon>
        <taxon>Ascomycota</taxon>
        <taxon>Saccharomycotina</taxon>
        <taxon>Pichiomycetes</taxon>
        <taxon>Debaryomycetaceae</taxon>
        <taxon>Candida/Lodderomyces clade</taxon>
        <taxon>Candida</taxon>
    </lineage>
</organism>
<gene>
    <name evidence="3" type="ORF">G210_4994</name>
</gene>
<feature type="domain" description="Hyaluronan/mRNA-binding protein" evidence="2">
    <location>
        <begin position="27"/>
        <end position="67"/>
    </location>
</feature>
<evidence type="ECO:0000256" key="1">
    <source>
        <dbReference type="SAM" id="MobiDB-lite"/>
    </source>
</evidence>
<dbReference type="Proteomes" id="UP000011777">
    <property type="component" value="Unassembled WGS sequence"/>
</dbReference>
<dbReference type="InterPro" id="IPR006861">
    <property type="entry name" value="HABP4_PAIRBP1-bd"/>
</dbReference>
<name>M3HU38_CANMX</name>
<evidence type="ECO:0000259" key="2">
    <source>
        <dbReference type="Pfam" id="PF04774"/>
    </source>
</evidence>
<accession>M3HU38</accession>
<dbReference type="OMA" id="KWTVHES"/>
<dbReference type="eggNOG" id="ENOG502S4WH">
    <property type="taxonomic scope" value="Eukaryota"/>
</dbReference>
<dbReference type="Pfam" id="PF04774">
    <property type="entry name" value="HABP4_PAI-RBP1"/>
    <property type="match status" value="1"/>
</dbReference>
<keyword evidence="4" id="KW-1185">Reference proteome</keyword>
<feature type="region of interest" description="Disordered" evidence="1">
    <location>
        <begin position="1"/>
        <end position="46"/>
    </location>
</feature>
<comment type="caution">
    <text evidence="3">The sequence shown here is derived from an EMBL/GenBank/DDBJ whole genome shotgun (WGS) entry which is preliminary data.</text>
</comment>
<reference evidence="3 4" key="1">
    <citation type="submission" date="2013-02" db="EMBL/GenBank/DDBJ databases">
        <title>Genome sequence of Candida maltosa Xu316, a potential industrial strain for xylitol and ethanol production.</title>
        <authorList>
            <person name="Yu J."/>
            <person name="Wang Q."/>
            <person name="Geng X."/>
            <person name="Bao W."/>
            <person name="He P."/>
            <person name="Cai J."/>
        </authorList>
    </citation>
    <scope>NUCLEOTIDE SEQUENCE [LARGE SCALE GENOMIC DNA]</scope>
    <source>
        <strain evidence="4">Xu316</strain>
    </source>
</reference>
<dbReference type="EMBL" id="AOGT01000001">
    <property type="protein sequence ID" value="EMG51142.1"/>
    <property type="molecule type" value="Genomic_DNA"/>
</dbReference>
<sequence>MARTKKWSQKPEEPRWFTHNGAFNTNPSSVKKNGAGKNNWGKPGDELDDEEVAMYQKSTGRRNSNHEINQERFNNLNNQLDDKLMM</sequence>
<dbReference type="STRING" id="1245528.M3HU38"/>
<proteinExistence type="predicted"/>
<evidence type="ECO:0000313" key="3">
    <source>
        <dbReference type="EMBL" id="EMG51142.1"/>
    </source>
</evidence>
<dbReference type="AlphaFoldDB" id="M3HU38"/>